<name>A0A6G9I9X5_9GAMM</name>
<comment type="catalytic activity">
    <reaction evidence="20">
        <text>10-formyltetrahydrofolyl-(gamma-L-Glu)(n) + L-glutamate + ATP = 10-formyltetrahydrofolyl-(gamma-L-Glu)(n+1) + ADP + phosphate + H(+)</text>
        <dbReference type="Rhea" id="RHEA:51904"/>
        <dbReference type="Rhea" id="RHEA-COMP:13088"/>
        <dbReference type="Rhea" id="RHEA-COMP:14300"/>
        <dbReference type="ChEBI" id="CHEBI:15378"/>
        <dbReference type="ChEBI" id="CHEBI:29985"/>
        <dbReference type="ChEBI" id="CHEBI:30616"/>
        <dbReference type="ChEBI" id="CHEBI:43474"/>
        <dbReference type="ChEBI" id="CHEBI:134413"/>
        <dbReference type="ChEBI" id="CHEBI:456216"/>
        <dbReference type="EC" id="6.3.2.17"/>
    </reaction>
</comment>
<evidence type="ECO:0000256" key="13">
    <source>
        <dbReference type="ARBA" id="ARBA00022840"/>
    </source>
</evidence>
<dbReference type="PANTHER" id="PTHR11136">
    <property type="entry name" value="FOLYLPOLYGLUTAMATE SYNTHASE-RELATED"/>
    <property type="match status" value="1"/>
</dbReference>
<evidence type="ECO:0000256" key="8">
    <source>
        <dbReference type="ARBA" id="ARBA00013025"/>
    </source>
</evidence>
<dbReference type="PIRSF" id="PIRSF001563">
    <property type="entry name" value="Folylpolyglu_synth"/>
    <property type="match status" value="1"/>
</dbReference>
<dbReference type="InterPro" id="IPR036615">
    <property type="entry name" value="Mur_ligase_C_dom_sf"/>
</dbReference>
<dbReference type="Pfam" id="PF02875">
    <property type="entry name" value="Mur_ligase_C"/>
    <property type="match status" value="1"/>
</dbReference>
<evidence type="ECO:0000313" key="27">
    <source>
        <dbReference type="Proteomes" id="UP000501168"/>
    </source>
</evidence>
<evidence type="ECO:0000256" key="6">
    <source>
        <dbReference type="ARBA" id="ARBA00011245"/>
    </source>
</evidence>
<comment type="function">
    <text evidence="2">Functions in two distinct reactions of the de novo folate biosynthetic pathway. Catalyzes the addition of a glutamate residue to dihydropteroate (7,8-dihydropteroate or H2Pte) to form dihydrofolate (7,8-dihydrofolate monoglutamate or H2Pte-Glu). Also catalyzes successive additions of L-glutamate to tetrahydrofolate or 10-formyltetrahydrofolate or 5,10-methylenetetrahydrofolate, leading to folylpolyglutamate derivatives.</text>
</comment>
<dbReference type="GO" id="GO:0005524">
    <property type="term" value="F:ATP binding"/>
    <property type="evidence" value="ECO:0007669"/>
    <property type="project" value="UniProtKB-KW"/>
</dbReference>
<dbReference type="Gene3D" id="3.40.1190.10">
    <property type="entry name" value="Mur-like, catalytic domain"/>
    <property type="match status" value="1"/>
</dbReference>
<dbReference type="PROSITE" id="PS01012">
    <property type="entry name" value="FOLYLPOLYGLU_SYNT_2"/>
    <property type="match status" value="1"/>
</dbReference>
<dbReference type="Gene3D" id="3.90.190.20">
    <property type="entry name" value="Mur ligase, C-terminal domain"/>
    <property type="match status" value="1"/>
</dbReference>
<comment type="catalytic activity">
    <reaction evidence="22">
        <text>7,8-dihydropteroate + L-glutamate + ATP = 7,8-dihydrofolate + ADP + phosphate + H(+)</text>
        <dbReference type="Rhea" id="RHEA:23584"/>
        <dbReference type="ChEBI" id="CHEBI:15378"/>
        <dbReference type="ChEBI" id="CHEBI:17839"/>
        <dbReference type="ChEBI" id="CHEBI:29985"/>
        <dbReference type="ChEBI" id="CHEBI:30616"/>
        <dbReference type="ChEBI" id="CHEBI:43474"/>
        <dbReference type="ChEBI" id="CHEBI:57451"/>
        <dbReference type="ChEBI" id="CHEBI:456216"/>
        <dbReference type="EC" id="6.3.2.12"/>
    </reaction>
</comment>
<comment type="subunit">
    <text evidence="6">Monomer.</text>
</comment>
<keyword evidence="15" id="KW-0289">Folate biosynthesis</keyword>
<dbReference type="GO" id="GO:0046872">
    <property type="term" value="F:metal ion binding"/>
    <property type="evidence" value="ECO:0007669"/>
    <property type="project" value="UniProtKB-KW"/>
</dbReference>
<comment type="pathway">
    <text evidence="3">Cofactor biosynthesis; tetrahydrofolate biosynthesis; 7,8-dihydrofolate from 2-amino-4-hydroxy-6-hydroxymethyl-7,8-dihydropteridine diphosphate and 4-aminobenzoate: step 2/2.</text>
</comment>
<dbReference type="Pfam" id="PF08245">
    <property type="entry name" value="Mur_ligase_M"/>
    <property type="match status" value="1"/>
</dbReference>
<evidence type="ECO:0000256" key="18">
    <source>
        <dbReference type="ARBA" id="ARBA00032510"/>
    </source>
</evidence>
<evidence type="ECO:0000256" key="19">
    <source>
        <dbReference type="ARBA" id="ARBA00047493"/>
    </source>
</evidence>
<dbReference type="EMBL" id="CP050253">
    <property type="protein sequence ID" value="QIQ20637.1"/>
    <property type="molecule type" value="Genomic_DNA"/>
</dbReference>
<dbReference type="NCBIfam" id="TIGR01499">
    <property type="entry name" value="folC"/>
    <property type="match status" value="1"/>
</dbReference>
<keyword evidence="14" id="KW-0460">Magnesium</keyword>
<dbReference type="InterPro" id="IPR036565">
    <property type="entry name" value="Mur-like_cat_sf"/>
</dbReference>
<evidence type="ECO:0000313" key="26">
    <source>
        <dbReference type="EMBL" id="QIQ20637.1"/>
    </source>
</evidence>
<evidence type="ECO:0000256" key="10">
    <source>
        <dbReference type="ARBA" id="ARBA00022598"/>
    </source>
</evidence>
<evidence type="ECO:0000256" key="4">
    <source>
        <dbReference type="ARBA" id="ARBA00005150"/>
    </source>
</evidence>
<dbReference type="InParanoid" id="A0A6G9I9X5"/>
<dbReference type="FunCoup" id="A0A6G9I9X5">
    <property type="interactions" value="589"/>
</dbReference>
<dbReference type="PROSITE" id="PS01011">
    <property type="entry name" value="FOLYLPOLYGLU_SYNT_1"/>
    <property type="match status" value="1"/>
</dbReference>
<evidence type="ECO:0000256" key="7">
    <source>
        <dbReference type="ARBA" id="ARBA00013023"/>
    </source>
</evidence>
<dbReference type="RefSeq" id="WP_166914608.1">
    <property type="nucleotide sequence ID" value="NZ_CP050253.1"/>
</dbReference>
<comment type="catalytic activity">
    <reaction evidence="19">
        <text>(6S)-5,6,7,8-tetrahydrofolyl-(gamma-L-Glu)(n) + L-glutamate + ATP = (6S)-5,6,7,8-tetrahydrofolyl-(gamma-L-Glu)(n+1) + ADP + phosphate + H(+)</text>
        <dbReference type="Rhea" id="RHEA:10580"/>
        <dbReference type="Rhea" id="RHEA-COMP:14738"/>
        <dbReference type="Rhea" id="RHEA-COMP:14740"/>
        <dbReference type="ChEBI" id="CHEBI:15378"/>
        <dbReference type="ChEBI" id="CHEBI:29985"/>
        <dbReference type="ChEBI" id="CHEBI:30616"/>
        <dbReference type="ChEBI" id="CHEBI:43474"/>
        <dbReference type="ChEBI" id="CHEBI:141005"/>
        <dbReference type="ChEBI" id="CHEBI:456216"/>
        <dbReference type="EC" id="6.3.2.17"/>
    </reaction>
</comment>
<dbReference type="InterPro" id="IPR013221">
    <property type="entry name" value="Mur_ligase_cen"/>
</dbReference>
<dbReference type="FunFam" id="3.40.1190.10:FF:000004">
    <property type="entry name" value="Dihydrofolate synthase/folylpolyglutamate synthase"/>
    <property type="match status" value="1"/>
</dbReference>
<evidence type="ECO:0000256" key="14">
    <source>
        <dbReference type="ARBA" id="ARBA00022842"/>
    </source>
</evidence>
<evidence type="ECO:0000256" key="16">
    <source>
        <dbReference type="ARBA" id="ARBA00030048"/>
    </source>
</evidence>
<dbReference type="EC" id="6.3.2.17" evidence="8"/>
<keyword evidence="10 23" id="KW-0436">Ligase</keyword>
<dbReference type="InterPro" id="IPR004101">
    <property type="entry name" value="Mur_ligase_C"/>
</dbReference>
<evidence type="ECO:0000256" key="20">
    <source>
        <dbReference type="ARBA" id="ARBA00047808"/>
    </source>
</evidence>
<evidence type="ECO:0000256" key="9">
    <source>
        <dbReference type="ARBA" id="ARBA00019357"/>
    </source>
</evidence>
<dbReference type="GO" id="GO:0004326">
    <property type="term" value="F:tetrahydrofolylpolyglutamate synthase activity"/>
    <property type="evidence" value="ECO:0007669"/>
    <property type="project" value="UniProtKB-EC"/>
</dbReference>
<evidence type="ECO:0000256" key="15">
    <source>
        <dbReference type="ARBA" id="ARBA00022909"/>
    </source>
</evidence>
<comment type="cofactor">
    <cofactor evidence="1">
        <name>Mg(2+)</name>
        <dbReference type="ChEBI" id="CHEBI:18420"/>
    </cofactor>
</comment>
<dbReference type="NCBIfam" id="NF008101">
    <property type="entry name" value="PRK10846.1"/>
    <property type="match status" value="1"/>
</dbReference>
<dbReference type="SUPFAM" id="SSF53623">
    <property type="entry name" value="MurD-like peptide ligases, catalytic domain"/>
    <property type="match status" value="1"/>
</dbReference>
<comment type="similarity">
    <text evidence="5 23">Belongs to the folylpolyglutamate synthase family.</text>
</comment>
<dbReference type="GO" id="GO:0008841">
    <property type="term" value="F:dihydrofolate synthase activity"/>
    <property type="evidence" value="ECO:0007669"/>
    <property type="project" value="UniProtKB-EC"/>
</dbReference>
<evidence type="ECO:0000256" key="21">
    <source>
        <dbReference type="ARBA" id="ARBA00049035"/>
    </source>
</evidence>
<dbReference type="AlphaFoldDB" id="A0A6G9I9X5"/>
<evidence type="ECO:0000256" key="12">
    <source>
        <dbReference type="ARBA" id="ARBA00022741"/>
    </source>
</evidence>
<feature type="domain" description="Mur ligase C-terminal" evidence="24">
    <location>
        <begin position="295"/>
        <end position="416"/>
    </location>
</feature>
<keyword evidence="13 23" id="KW-0067">ATP-binding</keyword>
<dbReference type="InterPro" id="IPR001645">
    <property type="entry name" value="Folylpolyglutamate_synth"/>
</dbReference>
<sequence>MSVDEIIKPNAMSTLSTWLCYLEHIHTQTIELGLTRAKLVADRLSINKPAPYVFTVAGTNGKGTTCHTLEMILMAAGYKVGVYSSPHLIRYTERVRIQNKEVAEAEHVKTFAEIEKARGDTSLTYFEFSTLSALLLFKQANVDVAILEVGLGGRLDATNIVDSDVAVVTSIALDHTDWLGDNRESIGREKAGIFRAGCPAVVGEPDMPMSIANYAKQLGALLYPCKPNSAGVWSYQLESESSWSFTAPKQQYQHLPVPTVPVMNAATALAALSYSSLTVPREAIDAGLRNARLPGRFQIIQQKPWLILDVAHNPHAAIYLNSQLDKMCKNHSVGKVRMVIGMLKDKDIASTLSHLQADKWYCASLYGPRGASAEQLTKYLADKKADLQAFSSVVDAWQCAMQEAQDDDIVVVCGSFHTVADVMSHLNHEE</sequence>
<evidence type="ECO:0000256" key="1">
    <source>
        <dbReference type="ARBA" id="ARBA00001946"/>
    </source>
</evidence>
<protein>
    <recommendedName>
        <fullName evidence="9">Dihydrofolate synthase/folylpolyglutamate synthase</fullName>
        <ecNumber evidence="7">6.3.2.12</ecNumber>
        <ecNumber evidence="8">6.3.2.17</ecNumber>
    </recommendedName>
    <alternativeName>
        <fullName evidence="18">Folylpoly-gamma-glutamate synthetase-dihydrofolate synthetase</fullName>
    </alternativeName>
    <alternativeName>
        <fullName evidence="16">Folylpolyglutamate synthetase</fullName>
    </alternativeName>
    <alternativeName>
        <fullName evidence="17">Tetrahydrofolylpolyglutamate synthase</fullName>
    </alternativeName>
</protein>
<reference evidence="26 27" key="1">
    <citation type="submission" date="2020-03" db="EMBL/GenBank/DDBJ databases">
        <title>Complete genome sequence of Orbus sp. IPMB12 (BCRC 80908).</title>
        <authorList>
            <person name="Lo W.-S."/>
            <person name="Chang T.-H."/>
            <person name="Kuo C.-H."/>
        </authorList>
    </citation>
    <scope>NUCLEOTIDE SEQUENCE [LARGE SCALE GENOMIC DNA]</scope>
    <source>
        <strain evidence="26 27">IPMB12</strain>
    </source>
</reference>
<proteinExistence type="inferred from homology"/>
<organism evidence="26 27">
    <name type="scientific">Zophobihabitans entericus</name>
    <dbReference type="NCBI Taxonomy" id="1635327"/>
    <lineage>
        <taxon>Bacteria</taxon>
        <taxon>Pseudomonadati</taxon>
        <taxon>Pseudomonadota</taxon>
        <taxon>Gammaproteobacteria</taxon>
        <taxon>Orbales</taxon>
        <taxon>Orbaceae</taxon>
        <taxon>Zophobihabitans</taxon>
    </lineage>
</organism>
<evidence type="ECO:0000256" key="17">
    <source>
        <dbReference type="ARBA" id="ARBA00030592"/>
    </source>
</evidence>
<accession>A0A6G9I9X5</accession>
<evidence type="ECO:0000256" key="3">
    <source>
        <dbReference type="ARBA" id="ARBA00004799"/>
    </source>
</evidence>
<comment type="pathway">
    <text evidence="4">Cofactor biosynthesis; tetrahydrofolylpolyglutamate biosynthesis.</text>
</comment>
<dbReference type="PANTHER" id="PTHR11136:SF0">
    <property type="entry name" value="DIHYDROFOLATE SYNTHETASE-RELATED"/>
    <property type="match status" value="1"/>
</dbReference>
<feature type="domain" description="Mur ligase central" evidence="25">
    <location>
        <begin position="56"/>
        <end position="272"/>
    </location>
</feature>
<evidence type="ECO:0000256" key="23">
    <source>
        <dbReference type="PIRNR" id="PIRNR001563"/>
    </source>
</evidence>
<dbReference type="EC" id="6.3.2.12" evidence="7"/>
<evidence type="ECO:0000256" key="22">
    <source>
        <dbReference type="ARBA" id="ARBA00049161"/>
    </source>
</evidence>
<evidence type="ECO:0000259" key="24">
    <source>
        <dbReference type="Pfam" id="PF02875"/>
    </source>
</evidence>
<dbReference type="KEGG" id="orb:IPMB12_02410"/>
<dbReference type="GO" id="GO:0005737">
    <property type="term" value="C:cytoplasm"/>
    <property type="evidence" value="ECO:0007669"/>
    <property type="project" value="TreeGrafter"/>
</dbReference>
<dbReference type="UniPathway" id="UPA00077">
    <property type="reaction ID" value="UER00157"/>
</dbReference>
<keyword evidence="12 23" id="KW-0547">Nucleotide-binding</keyword>
<evidence type="ECO:0000256" key="11">
    <source>
        <dbReference type="ARBA" id="ARBA00022723"/>
    </source>
</evidence>
<dbReference type="Proteomes" id="UP000501168">
    <property type="component" value="Chromosome"/>
</dbReference>
<evidence type="ECO:0000256" key="5">
    <source>
        <dbReference type="ARBA" id="ARBA00008276"/>
    </source>
</evidence>
<keyword evidence="27" id="KW-1185">Reference proteome</keyword>
<dbReference type="GO" id="GO:0046656">
    <property type="term" value="P:folic acid biosynthetic process"/>
    <property type="evidence" value="ECO:0007669"/>
    <property type="project" value="UniProtKB-KW"/>
</dbReference>
<comment type="catalytic activity">
    <reaction evidence="21">
        <text>(6R)-5,10-methylenetetrahydrofolyl-(gamma-L-Glu)(n) + L-glutamate + ATP = (6R)-5,10-methylenetetrahydrofolyl-(gamma-L-Glu)(n+1) + ADP + phosphate + H(+)</text>
        <dbReference type="Rhea" id="RHEA:51912"/>
        <dbReference type="Rhea" id="RHEA-COMP:13257"/>
        <dbReference type="Rhea" id="RHEA-COMP:13258"/>
        <dbReference type="ChEBI" id="CHEBI:15378"/>
        <dbReference type="ChEBI" id="CHEBI:29985"/>
        <dbReference type="ChEBI" id="CHEBI:30616"/>
        <dbReference type="ChEBI" id="CHEBI:43474"/>
        <dbReference type="ChEBI" id="CHEBI:136572"/>
        <dbReference type="ChEBI" id="CHEBI:456216"/>
        <dbReference type="EC" id="6.3.2.17"/>
    </reaction>
</comment>
<dbReference type="InterPro" id="IPR018109">
    <property type="entry name" value="Folylpolyglutamate_synth_CS"/>
</dbReference>
<evidence type="ECO:0000259" key="25">
    <source>
        <dbReference type="Pfam" id="PF08245"/>
    </source>
</evidence>
<keyword evidence="11" id="KW-0479">Metal-binding</keyword>
<evidence type="ECO:0000256" key="2">
    <source>
        <dbReference type="ARBA" id="ARBA00002714"/>
    </source>
</evidence>
<dbReference type="GO" id="GO:0046654">
    <property type="term" value="P:tetrahydrofolate biosynthetic process"/>
    <property type="evidence" value="ECO:0007669"/>
    <property type="project" value="UniProtKB-UniPathway"/>
</dbReference>
<dbReference type="SUPFAM" id="SSF53244">
    <property type="entry name" value="MurD-like peptide ligases, peptide-binding domain"/>
    <property type="match status" value="1"/>
</dbReference>
<gene>
    <name evidence="26" type="primary">folC</name>
    <name evidence="26" type="ORF">IPMB12_02410</name>
</gene>